<gene>
    <name evidence="1" type="ORF">LCGC14_0747340</name>
</gene>
<protein>
    <submittedName>
        <fullName evidence="1">Uncharacterized protein</fullName>
    </submittedName>
</protein>
<dbReference type="AlphaFoldDB" id="A0A0F9Q971"/>
<sequence>MSMLVAAGSTSVTTYFALRLAADDTAATGLTITNFDLQYVRSGTAPVAKVDATALAATDSAWDDNKAIEVDATDQPGLYRVDWPDAAFTAGVREVILTVKVATAKTKHLRVEINAQTVVTSLGAQAKADVNAEADTAISDAALATAAKLVTVDTVVDAIKVTTDKFVFTNANEVDANTVSINDAEVTGSGTVADPWNS</sequence>
<dbReference type="EMBL" id="LAZR01001786">
    <property type="protein sequence ID" value="KKN39044.1"/>
    <property type="molecule type" value="Genomic_DNA"/>
</dbReference>
<organism evidence="1">
    <name type="scientific">marine sediment metagenome</name>
    <dbReference type="NCBI Taxonomy" id="412755"/>
    <lineage>
        <taxon>unclassified sequences</taxon>
        <taxon>metagenomes</taxon>
        <taxon>ecological metagenomes</taxon>
    </lineage>
</organism>
<name>A0A0F9Q971_9ZZZZ</name>
<proteinExistence type="predicted"/>
<comment type="caution">
    <text evidence="1">The sequence shown here is derived from an EMBL/GenBank/DDBJ whole genome shotgun (WGS) entry which is preliminary data.</text>
</comment>
<evidence type="ECO:0000313" key="1">
    <source>
        <dbReference type="EMBL" id="KKN39044.1"/>
    </source>
</evidence>
<accession>A0A0F9Q971</accession>
<reference evidence="1" key="1">
    <citation type="journal article" date="2015" name="Nature">
        <title>Complex archaea that bridge the gap between prokaryotes and eukaryotes.</title>
        <authorList>
            <person name="Spang A."/>
            <person name="Saw J.H."/>
            <person name="Jorgensen S.L."/>
            <person name="Zaremba-Niedzwiedzka K."/>
            <person name="Martijn J."/>
            <person name="Lind A.E."/>
            <person name="van Eijk R."/>
            <person name="Schleper C."/>
            <person name="Guy L."/>
            <person name="Ettema T.J."/>
        </authorList>
    </citation>
    <scope>NUCLEOTIDE SEQUENCE</scope>
</reference>